<organism evidence="2 3">
    <name type="scientific">Linum tenue</name>
    <dbReference type="NCBI Taxonomy" id="586396"/>
    <lineage>
        <taxon>Eukaryota</taxon>
        <taxon>Viridiplantae</taxon>
        <taxon>Streptophyta</taxon>
        <taxon>Embryophyta</taxon>
        <taxon>Tracheophyta</taxon>
        <taxon>Spermatophyta</taxon>
        <taxon>Magnoliopsida</taxon>
        <taxon>eudicotyledons</taxon>
        <taxon>Gunneridae</taxon>
        <taxon>Pentapetalae</taxon>
        <taxon>rosids</taxon>
        <taxon>fabids</taxon>
        <taxon>Malpighiales</taxon>
        <taxon>Linaceae</taxon>
        <taxon>Linum</taxon>
    </lineage>
</organism>
<accession>A0AAV0MBQ9</accession>
<evidence type="ECO:0000313" key="2">
    <source>
        <dbReference type="EMBL" id="CAI0442933.1"/>
    </source>
</evidence>
<comment type="caution">
    <text evidence="2">The sequence shown here is derived from an EMBL/GenBank/DDBJ whole genome shotgun (WGS) entry which is preliminary data.</text>
</comment>
<keyword evidence="3" id="KW-1185">Reference proteome</keyword>
<evidence type="ECO:0000313" key="3">
    <source>
        <dbReference type="Proteomes" id="UP001154282"/>
    </source>
</evidence>
<reference evidence="2" key="1">
    <citation type="submission" date="2022-08" db="EMBL/GenBank/DDBJ databases">
        <authorList>
            <person name="Gutierrez-Valencia J."/>
        </authorList>
    </citation>
    <scope>NUCLEOTIDE SEQUENCE</scope>
</reference>
<sequence>MDRDAYGFAVRPQHIQRYREYANIYKEEEEERSDRWKSFLDRLAEPVQLPVNGSTSEEAAGNLITEATEEEVDDSLLKETEGDSLNDEKRNSDVSCEDLTENEDKKSKANRRIHRIQIWAETRPSLRVIEDVMCLRVKKKPDQVREQQDDMKEKTYNQKVILKVHQETLHLERKNGKGRLRRSTFALCFSYMFSTQPEMFYIYHLMILFVI</sequence>
<dbReference type="AlphaFoldDB" id="A0AAV0MBQ9"/>
<protein>
    <submittedName>
        <fullName evidence="2">Uncharacterized protein</fullName>
    </submittedName>
</protein>
<dbReference type="Proteomes" id="UP001154282">
    <property type="component" value="Unassembled WGS sequence"/>
</dbReference>
<feature type="compositionally biased region" description="Basic and acidic residues" evidence="1">
    <location>
        <begin position="75"/>
        <end position="92"/>
    </location>
</feature>
<gene>
    <name evidence="2" type="ORF">LITE_LOCUS27451</name>
</gene>
<feature type="region of interest" description="Disordered" evidence="1">
    <location>
        <begin position="49"/>
        <end position="107"/>
    </location>
</feature>
<proteinExistence type="predicted"/>
<dbReference type="EMBL" id="CAMGYJ010000007">
    <property type="protein sequence ID" value="CAI0442933.1"/>
    <property type="molecule type" value="Genomic_DNA"/>
</dbReference>
<name>A0AAV0MBQ9_9ROSI</name>
<evidence type="ECO:0000256" key="1">
    <source>
        <dbReference type="SAM" id="MobiDB-lite"/>
    </source>
</evidence>